<dbReference type="PROSITE" id="PS50011">
    <property type="entry name" value="PROTEIN_KINASE_DOM"/>
    <property type="match status" value="1"/>
</dbReference>
<dbReference type="HOGENOM" id="CLU_1102016_0_0_7"/>
<dbReference type="Pfam" id="PF06293">
    <property type="entry name" value="Kdo"/>
    <property type="match status" value="1"/>
</dbReference>
<keyword evidence="2" id="KW-0808">Transferase</keyword>
<organism evidence="2 3">
    <name type="scientific">Syntrophotalea carbinolica (strain DSM 2380 / NBRC 103641 / GraBd1)</name>
    <name type="common">Pelobacter carbinolicus</name>
    <dbReference type="NCBI Taxonomy" id="338963"/>
    <lineage>
        <taxon>Bacteria</taxon>
        <taxon>Pseudomonadati</taxon>
        <taxon>Thermodesulfobacteriota</taxon>
        <taxon>Desulfuromonadia</taxon>
        <taxon>Desulfuromonadales</taxon>
        <taxon>Syntrophotaleaceae</taxon>
        <taxon>Syntrophotalea</taxon>
    </lineage>
</organism>
<evidence type="ECO:0000313" key="3">
    <source>
        <dbReference type="Proteomes" id="UP000002534"/>
    </source>
</evidence>
<sequence>MGIQPTRRETPAGVEFERRGVYRCYFARGTFLGEIKEALLPDPERLFRLGEKVSSGRSGNPRDQVKVVVGSKPYFVKRYNCQGTYYRIKNIFRASRALRSIRAGQLLLSIGIPTPAPLVGLEERHLGLLGRSYLVCPFLEGCRSLRDLWPELDDSRRQYFLRVLGGMMGRMHRAHVIHGDSNWRNILIGNEHTSHPQIWLVDLDGVRRYRRLPAERAERDIGHFLRDLSRIGADRETVQLFRRHWQHALNNL</sequence>
<reference evidence="3" key="1">
    <citation type="submission" date="2005-10" db="EMBL/GenBank/DDBJ databases">
        <title>Complete sequence of Pelobacter carbinolicus DSM 2380.</title>
        <authorList>
            <person name="Copeland A."/>
            <person name="Lucas S."/>
            <person name="Lapidus A."/>
            <person name="Barry K."/>
            <person name="Detter J.C."/>
            <person name="Glavina T."/>
            <person name="Hammon N."/>
            <person name="Israni S."/>
            <person name="Pitluck S."/>
            <person name="Chertkov O."/>
            <person name="Schmutz J."/>
            <person name="Larimer F."/>
            <person name="Land M."/>
            <person name="Kyrpides N."/>
            <person name="Ivanova N."/>
            <person name="Richardson P."/>
        </authorList>
    </citation>
    <scope>NUCLEOTIDE SEQUENCE [LARGE SCALE GENOMIC DNA]</scope>
    <source>
        <strain evidence="3">DSM 2380 / NBRC 103641 / GraBd1</strain>
    </source>
</reference>
<feature type="domain" description="Protein kinase" evidence="1">
    <location>
        <begin position="47"/>
        <end position="252"/>
    </location>
</feature>
<keyword evidence="3" id="KW-1185">Reference proteome</keyword>
<dbReference type="EMBL" id="CP000142">
    <property type="protein sequence ID" value="ABA88518.1"/>
    <property type="molecule type" value="Genomic_DNA"/>
</dbReference>
<dbReference type="Proteomes" id="UP000002534">
    <property type="component" value="Chromosome"/>
</dbReference>
<dbReference type="Gene3D" id="1.10.510.10">
    <property type="entry name" value="Transferase(Phosphotransferase) domain 1"/>
    <property type="match status" value="1"/>
</dbReference>
<dbReference type="eggNOG" id="COG0515">
    <property type="taxonomic scope" value="Bacteria"/>
</dbReference>
<dbReference type="AlphaFoldDB" id="Q3A539"/>
<name>Q3A539_SYNC1</name>
<dbReference type="InterPro" id="IPR000719">
    <property type="entry name" value="Prot_kinase_dom"/>
</dbReference>
<dbReference type="RefSeq" id="WP_011340993.1">
    <property type="nucleotide sequence ID" value="NC_007498.2"/>
</dbReference>
<proteinExistence type="predicted"/>
<reference evidence="2 3" key="2">
    <citation type="journal article" date="2012" name="BMC Genomics">
        <title>The genome of Pelobacter carbinolicus reveals surprising metabolic capabilities and physiological features.</title>
        <authorList>
            <person name="Aklujkar M."/>
            <person name="Haveman S.A."/>
            <person name="Didonato R.Jr."/>
            <person name="Chertkov O."/>
            <person name="Han C.S."/>
            <person name="Land M.L."/>
            <person name="Brown P."/>
            <person name="Lovley D.R."/>
        </authorList>
    </citation>
    <scope>NUCLEOTIDE SEQUENCE [LARGE SCALE GENOMIC DNA]</scope>
    <source>
        <strain evidence="3">DSM 2380 / NBRC 103641 / GraBd1</strain>
    </source>
</reference>
<accession>Q3A539</accession>
<dbReference type="GO" id="GO:0005524">
    <property type="term" value="F:ATP binding"/>
    <property type="evidence" value="ECO:0007669"/>
    <property type="project" value="InterPro"/>
</dbReference>
<dbReference type="KEGG" id="pca:Pcar_1269"/>
<evidence type="ECO:0000313" key="2">
    <source>
        <dbReference type="EMBL" id="ABA88518.1"/>
    </source>
</evidence>
<protein>
    <submittedName>
        <fullName evidence="2">Kinase, putative</fullName>
    </submittedName>
</protein>
<dbReference type="STRING" id="338963.Pcar_1269"/>
<dbReference type="OrthoDB" id="5405276at2"/>
<evidence type="ECO:0000259" key="1">
    <source>
        <dbReference type="PROSITE" id="PS50011"/>
    </source>
</evidence>
<dbReference type="GO" id="GO:0004672">
    <property type="term" value="F:protein kinase activity"/>
    <property type="evidence" value="ECO:0007669"/>
    <property type="project" value="InterPro"/>
</dbReference>
<dbReference type="SUPFAM" id="SSF56112">
    <property type="entry name" value="Protein kinase-like (PK-like)"/>
    <property type="match status" value="1"/>
</dbReference>
<keyword evidence="2" id="KW-0418">Kinase</keyword>
<gene>
    <name evidence="2" type="ordered locus">Pcar_1269</name>
</gene>
<dbReference type="InterPro" id="IPR011009">
    <property type="entry name" value="Kinase-like_dom_sf"/>
</dbReference>